<dbReference type="Gene3D" id="2.30.30.140">
    <property type="match status" value="1"/>
</dbReference>
<dbReference type="InterPro" id="IPR017923">
    <property type="entry name" value="TFIIS_N"/>
</dbReference>
<dbReference type="PANTHER" id="PTHR10688:SF5">
    <property type="entry name" value="PWWP DOMAIN-CONTAINING PROTEIN 1-RELATED"/>
    <property type="match status" value="1"/>
</dbReference>
<feature type="compositionally biased region" description="Polar residues" evidence="1">
    <location>
        <begin position="483"/>
        <end position="498"/>
    </location>
</feature>
<dbReference type="SUPFAM" id="SSF63748">
    <property type="entry name" value="Tudor/PWWP/MBT"/>
    <property type="match status" value="1"/>
</dbReference>
<dbReference type="InterPro" id="IPR035441">
    <property type="entry name" value="TFIIS/LEDGF_dom_sf"/>
</dbReference>
<dbReference type="PANTHER" id="PTHR10688">
    <property type="entry name" value="PWWP DOMAIN-CONTAINING PROTEIN"/>
    <property type="match status" value="1"/>
</dbReference>
<dbReference type="EMBL" id="CAJVQA010006360">
    <property type="protein sequence ID" value="CAG8639042.1"/>
    <property type="molecule type" value="Genomic_DNA"/>
</dbReference>
<accession>A0A9N9DKF2</accession>
<evidence type="ECO:0000256" key="1">
    <source>
        <dbReference type="SAM" id="MobiDB-lite"/>
    </source>
</evidence>
<dbReference type="SUPFAM" id="SSF47676">
    <property type="entry name" value="Conserved domain common to transcription factors TFIIS, elongin A, CRSP70"/>
    <property type="match status" value="1"/>
</dbReference>
<dbReference type="SMART" id="SM00293">
    <property type="entry name" value="PWWP"/>
    <property type="match status" value="1"/>
</dbReference>
<organism evidence="3 4">
    <name type="scientific">Cetraspora pellucida</name>
    <dbReference type="NCBI Taxonomy" id="1433469"/>
    <lineage>
        <taxon>Eukaryota</taxon>
        <taxon>Fungi</taxon>
        <taxon>Fungi incertae sedis</taxon>
        <taxon>Mucoromycota</taxon>
        <taxon>Glomeromycotina</taxon>
        <taxon>Glomeromycetes</taxon>
        <taxon>Diversisporales</taxon>
        <taxon>Gigasporaceae</taxon>
        <taxon>Cetraspora</taxon>
    </lineage>
</organism>
<feature type="compositionally biased region" description="Polar residues" evidence="1">
    <location>
        <begin position="408"/>
        <end position="421"/>
    </location>
</feature>
<dbReference type="OrthoDB" id="62853at2759"/>
<feature type="compositionally biased region" description="Basic and acidic residues" evidence="1">
    <location>
        <begin position="277"/>
        <end position="297"/>
    </location>
</feature>
<name>A0A9N9DKF2_9GLOM</name>
<dbReference type="Gene3D" id="1.20.930.10">
    <property type="entry name" value="Conserved domain common to transcription factors TFIIS, elongin A, CRSP70"/>
    <property type="match status" value="1"/>
</dbReference>
<dbReference type="InterPro" id="IPR000313">
    <property type="entry name" value="PWWP_dom"/>
</dbReference>
<dbReference type="PROSITE" id="PS50812">
    <property type="entry name" value="PWWP"/>
    <property type="match status" value="1"/>
</dbReference>
<proteinExistence type="predicted"/>
<feature type="compositionally biased region" description="Basic and acidic residues" evidence="1">
    <location>
        <begin position="149"/>
        <end position="165"/>
    </location>
</feature>
<dbReference type="CDD" id="cd05162">
    <property type="entry name" value="PWWP"/>
    <property type="match status" value="1"/>
</dbReference>
<gene>
    <name evidence="3" type="ORF">CPELLU_LOCUS8762</name>
</gene>
<feature type="compositionally biased region" description="Basic and acidic residues" evidence="1">
    <location>
        <begin position="500"/>
        <end position="512"/>
    </location>
</feature>
<dbReference type="InterPro" id="IPR052657">
    <property type="entry name" value="PDP_family_Arabidopsis"/>
</dbReference>
<evidence type="ECO:0000313" key="4">
    <source>
        <dbReference type="Proteomes" id="UP000789759"/>
    </source>
</evidence>
<keyword evidence="4" id="KW-1185">Reference proteome</keyword>
<protein>
    <submittedName>
        <fullName evidence="3">13461_t:CDS:1</fullName>
    </submittedName>
</protein>
<feature type="region of interest" description="Disordered" evidence="1">
    <location>
        <begin position="398"/>
        <end position="421"/>
    </location>
</feature>
<comment type="caution">
    <text evidence="3">The sequence shown here is derived from an EMBL/GenBank/DDBJ whole genome shotgun (WGS) entry which is preliminary data.</text>
</comment>
<feature type="domain" description="PWWP" evidence="2">
    <location>
        <begin position="5"/>
        <end position="69"/>
    </location>
</feature>
<feature type="compositionally biased region" description="Acidic residues" evidence="1">
    <location>
        <begin position="217"/>
        <end position="226"/>
    </location>
</feature>
<reference evidence="3" key="1">
    <citation type="submission" date="2021-06" db="EMBL/GenBank/DDBJ databases">
        <authorList>
            <person name="Kallberg Y."/>
            <person name="Tangrot J."/>
            <person name="Rosling A."/>
        </authorList>
    </citation>
    <scope>NUCLEOTIDE SEQUENCE</scope>
    <source>
        <strain evidence="3">FL966</strain>
    </source>
</reference>
<sequence length="512" mass="58050">MSYAPGNIVYAKLKGYPWWPARVEIESTLPSNVLSKKPKGPKPICGVRFFGTGDYGWFGNNDLKPFEKKEAEILLQKMQNKRRDDLLKKSIREALNPSSFDDPMEEDVEEAATDDDEVELEDESKKSTESLENDDGEYDKKSKVRSKGTKKDKGHTVSKTAERQTKASRSTKPKRKTRDYSSEEEVGSRSGKGVKKRRATEDKLSKRKRSSVSLSYTDDEAEQMDVDEPRAEVDVKKKQERRQNSKKDRGTSRSEGSKSPGKFDGGSPITGVVENKQINDDAGFDRKVNKLESESQHRSTKSRQFKTPSEKLLHFRHKLQRMTIKSTKIESHDMGKIDEVFTEVENFPITIPLLKESKIGKLMRKIADLKIEPDPYNIKDRSDELIKKWKFLLEAPTQEGTDEDASPKMTTQVEGNSPQHGTVKNEEINQLLPDEQEVDVKNEELDCVEYNRIKPESTPSAMDLEKAETLPMANDDKHVSEDVITNGSSPAANNQGVSIQEKEIVHNKSPEL</sequence>
<dbReference type="AlphaFoldDB" id="A0A9N9DKF2"/>
<dbReference type="Pfam" id="PF00855">
    <property type="entry name" value="PWWP"/>
    <property type="match status" value="1"/>
</dbReference>
<dbReference type="Pfam" id="PF08711">
    <property type="entry name" value="Med26"/>
    <property type="match status" value="1"/>
</dbReference>
<feature type="region of interest" description="Disordered" evidence="1">
    <location>
        <begin position="93"/>
        <end position="310"/>
    </location>
</feature>
<evidence type="ECO:0000313" key="3">
    <source>
        <dbReference type="EMBL" id="CAG8639042.1"/>
    </source>
</evidence>
<evidence type="ECO:0000259" key="2">
    <source>
        <dbReference type="PROSITE" id="PS50812"/>
    </source>
</evidence>
<feature type="region of interest" description="Disordered" evidence="1">
    <location>
        <begin position="480"/>
        <end position="512"/>
    </location>
</feature>
<dbReference type="Proteomes" id="UP000789759">
    <property type="component" value="Unassembled WGS sequence"/>
</dbReference>
<feature type="compositionally biased region" description="Basic and acidic residues" evidence="1">
    <location>
        <begin position="227"/>
        <end position="256"/>
    </location>
</feature>
<feature type="compositionally biased region" description="Acidic residues" evidence="1">
    <location>
        <begin position="102"/>
        <end position="122"/>
    </location>
</feature>